<dbReference type="Pfam" id="PF00005">
    <property type="entry name" value="ABC_tran"/>
    <property type="match status" value="2"/>
</dbReference>
<dbReference type="EMBL" id="WJQR01000009">
    <property type="protein sequence ID" value="MRI82292.1"/>
    <property type="molecule type" value="Genomic_DNA"/>
</dbReference>
<dbReference type="GO" id="GO:0005524">
    <property type="term" value="F:ATP binding"/>
    <property type="evidence" value="ECO:0007669"/>
    <property type="project" value="UniProtKB-KW"/>
</dbReference>
<feature type="compositionally biased region" description="Polar residues" evidence="5">
    <location>
        <begin position="556"/>
        <end position="571"/>
    </location>
</feature>
<evidence type="ECO:0000313" key="7">
    <source>
        <dbReference type="EMBL" id="MRI82292.1"/>
    </source>
</evidence>
<comment type="caution">
    <text evidence="7">The sequence shown here is derived from an EMBL/GenBank/DDBJ whole genome shotgun (WGS) entry which is preliminary data.</text>
</comment>
<dbReference type="InterPro" id="IPR051309">
    <property type="entry name" value="ABCF_ATPase"/>
</dbReference>
<accession>A0A844BVX2</accession>
<dbReference type="Proteomes" id="UP000469870">
    <property type="component" value="Unassembled WGS sequence"/>
</dbReference>
<dbReference type="AlphaFoldDB" id="A0A844BVX2"/>
<evidence type="ECO:0000256" key="1">
    <source>
        <dbReference type="ARBA" id="ARBA00022737"/>
    </source>
</evidence>
<evidence type="ECO:0000313" key="8">
    <source>
        <dbReference type="Proteomes" id="UP000469870"/>
    </source>
</evidence>
<dbReference type="InterPro" id="IPR003593">
    <property type="entry name" value="AAA+_ATPase"/>
</dbReference>
<dbReference type="GO" id="GO:0003676">
    <property type="term" value="F:nucleic acid binding"/>
    <property type="evidence" value="ECO:0007669"/>
    <property type="project" value="UniProtKB-ARBA"/>
</dbReference>
<keyword evidence="3" id="KW-0067">ATP-binding</keyword>
<dbReference type="PROSITE" id="PS00211">
    <property type="entry name" value="ABC_TRANSPORTER_1"/>
    <property type="match status" value="2"/>
</dbReference>
<dbReference type="InterPro" id="IPR032781">
    <property type="entry name" value="ABC_tran_Xtn"/>
</dbReference>
<dbReference type="PROSITE" id="PS50893">
    <property type="entry name" value="ABC_TRANSPORTER_2"/>
    <property type="match status" value="2"/>
</dbReference>
<feature type="compositionally biased region" description="Basic and acidic residues" evidence="5">
    <location>
        <begin position="572"/>
        <end position="581"/>
    </location>
</feature>
<dbReference type="GO" id="GO:0016887">
    <property type="term" value="F:ATP hydrolysis activity"/>
    <property type="evidence" value="ECO:0007669"/>
    <property type="project" value="InterPro"/>
</dbReference>
<organism evidence="7 8">
    <name type="scientific">Fundicoccus ignavus</name>
    <dbReference type="NCBI Taxonomy" id="2664442"/>
    <lineage>
        <taxon>Bacteria</taxon>
        <taxon>Bacillati</taxon>
        <taxon>Bacillota</taxon>
        <taxon>Bacilli</taxon>
        <taxon>Lactobacillales</taxon>
        <taxon>Aerococcaceae</taxon>
        <taxon>Fundicoccus</taxon>
    </lineage>
</organism>
<evidence type="ECO:0000256" key="4">
    <source>
        <dbReference type="SAM" id="Coils"/>
    </source>
</evidence>
<dbReference type="Pfam" id="PF12848">
    <property type="entry name" value="ABC_tran_Xtn"/>
    <property type="match status" value="1"/>
</dbReference>
<feature type="domain" description="ABC transporter" evidence="6">
    <location>
        <begin position="4"/>
        <end position="263"/>
    </location>
</feature>
<evidence type="ECO:0000259" key="6">
    <source>
        <dbReference type="PROSITE" id="PS50893"/>
    </source>
</evidence>
<feature type="domain" description="ABC transporter" evidence="6">
    <location>
        <begin position="331"/>
        <end position="547"/>
    </location>
</feature>
<feature type="region of interest" description="Disordered" evidence="5">
    <location>
        <begin position="556"/>
        <end position="582"/>
    </location>
</feature>
<name>A0A844BVX2_9LACT</name>
<dbReference type="InterPro" id="IPR017871">
    <property type="entry name" value="ABC_transporter-like_CS"/>
</dbReference>
<gene>
    <name evidence="7" type="primary">abc-f</name>
    <name evidence="7" type="ORF">GIY11_09760</name>
</gene>
<evidence type="ECO:0000256" key="3">
    <source>
        <dbReference type="ARBA" id="ARBA00022840"/>
    </source>
</evidence>
<dbReference type="PANTHER" id="PTHR42855">
    <property type="entry name" value="ABC TRANSPORTER ATP-BINDING SUBUNIT"/>
    <property type="match status" value="1"/>
</dbReference>
<dbReference type="InterPro" id="IPR003439">
    <property type="entry name" value="ABC_transporter-like_ATP-bd"/>
</dbReference>
<evidence type="ECO:0000256" key="2">
    <source>
        <dbReference type="ARBA" id="ARBA00022741"/>
    </source>
</evidence>
<sequence>MILLQANQVSRRFADATLFEDVSFSIQTNDRIALVGRNGTGKSTLIKQIMGEEPLSDGMISRAKGLKVGYLEQHVAIDSDRTIWNEMLNVFQDTLYLRDQAQQAAEQLALEADNTDSKAYEQALERYDQLQERLKDKNAYAIESEIRTVLHGFRFYEEDYDRPVQSLSGGQKTRLALAQILLMDYDLLILDEPTNHLDMETLAWLENYLLGYQGALLIVSHDRYFLDKVAKQVIELRHNTLHIYKGNYSYYLKEKELRLEQEFKLYARQQDEIAKLEDYVRRNLARASTTKMAQSRRRKLEKIDRLEKPKQDTRAPRIQFSARKDSGDRVLEASNLAIGYPDLDEAIARNINMDLRRQEAIAIVGPNGIGKTTYLKTLLGRLEPKAGHVSIGTGVEIGYYEQNVNSLNPNQTVLETLWSAHDSTDEWVVRSILGSFLFSGETVEKKVSMLSGGEKARLSLALLATEHDNTLLLDEPTNHLDIDSKEVLEEALIEYDGTLLFVSHDRYFINRIATQVLEISPDGATLYLGDYDYYLAKKAELEQIEAMTQTTTPAKISTNTKPAATGGTAQKSYEESKQLGREHRKLSQAVDKAWELNEQLETQIESLHEQLAAAAETNDQASLFDLHTELKSIESEQLVALDTWEHASLELEEFLETNPEFNR</sequence>
<dbReference type="RefSeq" id="WP_153862409.1">
    <property type="nucleotide sequence ID" value="NZ_WJQR01000009.1"/>
</dbReference>
<keyword evidence="2" id="KW-0547">Nucleotide-binding</keyword>
<dbReference type="FunFam" id="3.40.50.300:FF:000309">
    <property type="entry name" value="ABC transporter ATP-binding protein"/>
    <property type="match status" value="1"/>
</dbReference>
<feature type="coiled-coil region" evidence="4">
    <location>
        <begin position="98"/>
        <end position="140"/>
    </location>
</feature>
<dbReference type="Gene3D" id="3.40.50.300">
    <property type="entry name" value="P-loop containing nucleotide triphosphate hydrolases"/>
    <property type="match status" value="2"/>
</dbReference>
<dbReference type="FunFam" id="3.40.50.300:FF:000011">
    <property type="entry name" value="Putative ABC transporter ATP-binding component"/>
    <property type="match status" value="1"/>
</dbReference>
<dbReference type="PANTHER" id="PTHR42855:SF2">
    <property type="entry name" value="DRUG RESISTANCE ABC TRANSPORTER,ATP-BINDING PROTEIN"/>
    <property type="match status" value="1"/>
</dbReference>
<dbReference type="InterPro" id="IPR027417">
    <property type="entry name" value="P-loop_NTPase"/>
</dbReference>
<proteinExistence type="predicted"/>
<dbReference type="SMART" id="SM00382">
    <property type="entry name" value="AAA"/>
    <property type="match status" value="2"/>
</dbReference>
<dbReference type="CDD" id="cd03221">
    <property type="entry name" value="ABCF_EF-3"/>
    <property type="match status" value="2"/>
</dbReference>
<evidence type="ECO:0000256" key="5">
    <source>
        <dbReference type="SAM" id="MobiDB-lite"/>
    </source>
</evidence>
<reference evidence="7 8" key="1">
    <citation type="submission" date="2019-11" db="EMBL/GenBank/DDBJ databases">
        <title>Characterisation of Fundicoccus ignavus gen. nov. sp. nov., a novel genus of the family Aerococcaceae isolated from bulk tank milk.</title>
        <authorList>
            <person name="Siebert A."/>
            <person name="Huptas C."/>
            <person name="Wenning M."/>
            <person name="Scherer S."/>
            <person name="Doll E.V."/>
        </authorList>
    </citation>
    <scope>NUCLEOTIDE SEQUENCE [LARGE SCALE GENOMIC DNA]</scope>
    <source>
        <strain evidence="7 8">DSM 109653</strain>
    </source>
</reference>
<dbReference type="SUPFAM" id="SSF52540">
    <property type="entry name" value="P-loop containing nucleoside triphosphate hydrolases"/>
    <property type="match status" value="2"/>
</dbReference>
<keyword evidence="1" id="KW-0677">Repeat</keyword>
<keyword evidence="4" id="KW-0175">Coiled coil</keyword>
<protein>
    <submittedName>
        <fullName evidence="7">ABC-F type ribosomal protection protein</fullName>
    </submittedName>
</protein>